<name>A0A418ZZ61_9RHOB</name>
<comment type="caution">
    <text evidence="1">The sequence shown here is derived from an EMBL/GenBank/DDBJ whole genome shotgun (WGS) entry which is preliminary data.</text>
</comment>
<evidence type="ECO:0000313" key="1">
    <source>
        <dbReference type="EMBL" id="RJL05770.1"/>
    </source>
</evidence>
<dbReference type="OrthoDB" id="7366523at2"/>
<dbReference type="Proteomes" id="UP000285530">
    <property type="component" value="Unassembled WGS sequence"/>
</dbReference>
<organism evidence="1 2">
    <name type="scientific">Paracoccus aestuarii</name>
    <dbReference type="NCBI Taxonomy" id="453842"/>
    <lineage>
        <taxon>Bacteria</taxon>
        <taxon>Pseudomonadati</taxon>
        <taxon>Pseudomonadota</taxon>
        <taxon>Alphaproteobacteria</taxon>
        <taxon>Rhodobacterales</taxon>
        <taxon>Paracoccaceae</taxon>
        <taxon>Paracoccus</taxon>
    </lineage>
</organism>
<dbReference type="AlphaFoldDB" id="A0A418ZZ61"/>
<protein>
    <recommendedName>
        <fullName evidence="3">Transposase</fullName>
    </recommendedName>
</protein>
<evidence type="ECO:0000313" key="2">
    <source>
        <dbReference type="Proteomes" id="UP000285530"/>
    </source>
</evidence>
<evidence type="ECO:0008006" key="3">
    <source>
        <dbReference type="Google" id="ProtNLM"/>
    </source>
</evidence>
<gene>
    <name evidence="1" type="ORF">D3P06_05960</name>
</gene>
<accession>A0A418ZZ61</accession>
<sequence length="52" mass="6352">MSCAGSPWHDLPENFSQWLSIYRQFRRWTLVRLCDRICLFKSVHDLFPNPRQ</sequence>
<reference evidence="1 2" key="1">
    <citation type="submission" date="2018-09" db="EMBL/GenBank/DDBJ databases">
        <title>Paracoccus onubensis nov. sp. a moderate halophilic bacterium isolated from Gruta de las Maravillas (Aracena, Spain).</title>
        <authorList>
            <person name="Jurado V."/>
            <person name="Gutierrez-Patricio S."/>
            <person name="Gonzalez-Pimentel J.L."/>
            <person name="Laiz L."/>
            <person name="Saiz-Jimenez C."/>
        </authorList>
    </citation>
    <scope>NUCLEOTIDE SEQUENCE [LARGE SCALE GENOMIC DNA]</scope>
    <source>
        <strain evidence="1 2">DSM 19484</strain>
    </source>
</reference>
<proteinExistence type="predicted"/>
<keyword evidence="2" id="KW-1185">Reference proteome</keyword>
<dbReference type="EMBL" id="QZEV01000018">
    <property type="protein sequence ID" value="RJL05770.1"/>
    <property type="molecule type" value="Genomic_DNA"/>
</dbReference>